<dbReference type="SUPFAM" id="SSF48498">
    <property type="entry name" value="Tetracyclin repressor-like, C-terminal domain"/>
    <property type="match status" value="1"/>
</dbReference>
<dbReference type="InterPro" id="IPR001647">
    <property type="entry name" value="HTH_TetR"/>
</dbReference>
<dbReference type="Pfam" id="PF00440">
    <property type="entry name" value="TetR_N"/>
    <property type="match status" value="1"/>
</dbReference>
<reference evidence="4 5" key="1">
    <citation type="submission" date="2020-01" db="EMBL/GenBank/DDBJ databases">
        <title>Whole-genome sequence of Heliobacterium undosum DSM 13378.</title>
        <authorList>
            <person name="Kyndt J.A."/>
            <person name="Meyer T.E."/>
        </authorList>
    </citation>
    <scope>NUCLEOTIDE SEQUENCE [LARGE SCALE GENOMIC DNA]</scope>
    <source>
        <strain evidence="4 5">DSM 13378</strain>
    </source>
</reference>
<dbReference type="SUPFAM" id="SSF46689">
    <property type="entry name" value="Homeodomain-like"/>
    <property type="match status" value="1"/>
</dbReference>
<evidence type="ECO:0000256" key="2">
    <source>
        <dbReference type="PROSITE-ProRule" id="PRU00335"/>
    </source>
</evidence>
<dbReference type="InterPro" id="IPR049149">
    <property type="entry name" value="TetR/AcrR_C"/>
</dbReference>
<dbReference type="PROSITE" id="PS01081">
    <property type="entry name" value="HTH_TETR_1"/>
    <property type="match status" value="1"/>
</dbReference>
<evidence type="ECO:0000256" key="1">
    <source>
        <dbReference type="ARBA" id="ARBA00023125"/>
    </source>
</evidence>
<proteinExistence type="predicted"/>
<accession>A0A845L0R5</accession>
<dbReference type="RefSeq" id="WP_161256126.1">
    <property type="nucleotide sequence ID" value="NZ_WXEY01000004.1"/>
</dbReference>
<organism evidence="4 5">
    <name type="scientific">Heliomicrobium undosum</name>
    <dbReference type="NCBI Taxonomy" id="121734"/>
    <lineage>
        <taxon>Bacteria</taxon>
        <taxon>Bacillati</taxon>
        <taxon>Bacillota</taxon>
        <taxon>Clostridia</taxon>
        <taxon>Eubacteriales</taxon>
        <taxon>Heliobacteriaceae</taxon>
        <taxon>Heliomicrobium</taxon>
    </lineage>
</organism>
<evidence type="ECO:0000313" key="4">
    <source>
        <dbReference type="EMBL" id="MZP29176.1"/>
    </source>
</evidence>
<dbReference type="OrthoDB" id="9785164at2"/>
<evidence type="ECO:0000259" key="3">
    <source>
        <dbReference type="PROSITE" id="PS50977"/>
    </source>
</evidence>
<dbReference type="Pfam" id="PF21303">
    <property type="entry name" value="TetR_C_39"/>
    <property type="match status" value="1"/>
</dbReference>
<dbReference type="GO" id="GO:0003677">
    <property type="term" value="F:DNA binding"/>
    <property type="evidence" value="ECO:0007669"/>
    <property type="project" value="UniProtKB-UniRule"/>
</dbReference>
<dbReference type="PRINTS" id="PR00455">
    <property type="entry name" value="HTHTETR"/>
</dbReference>
<dbReference type="Gene3D" id="1.10.357.10">
    <property type="entry name" value="Tetracycline Repressor, domain 2"/>
    <property type="match status" value="1"/>
</dbReference>
<dbReference type="InterPro" id="IPR050624">
    <property type="entry name" value="HTH-type_Tx_Regulator"/>
</dbReference>
<sequence>MARIVKKPEERRRELIEAALELFQSQGYGNTTVEAVIRKTGIAKGTFYHYFQSKEDILAAVVDSMLSRVIADARAVSDDLSLNALEKLQRLLGGENQVFREAEGMAESLHHPENRELHEKTNVEIVLQLSPVLADVIEQGVREGFFQVENVLETVQFLLAGSQFLFDLGLFRWSREEALLRAQAMATVIERTLGAEKGTFQFLVNKYRTKEL</sequence>
<dbReference type="AlphaFoldDB" id="A0A845L0R5"/>
<dbReference type="InterPro" id="IPR023772">
    <property type="entry name" value="DNA-bd_HTH_TetR-type_CS"/>
</dbReference>
<dbReference type="PROSITE" id="PS50977">
    <property type="entry name" value="HTH_TETR_2"/>
    <property type="match status" value="1"/>
</dbReference>
<dbReference type="InterPro" id="IPR036271">
    <property type="entry name" value="Tet_transcr_reg_TetR-rel_C_sf"/>
</dbReference>
<dbReference type="EMBL" id="WXEY01000004">
    <property type="protein sequence ID" value="MZP29176.1"/>
    <property type="molecule type" value="Genomic_DNA"/>
</dbReference>
<dbReference type="InterPro" id="IPR009057">
    <property type="entry name" value="Homeodomain-like_sf"/>
</dbReference>
<protein>
    <submittedName>
        <fullName evidence="4">TetR family transcriptional regulator</fullName>
    </submittedName>
</protein>
<keyword evidence="5" id="KW-1185">Reference proteome</keyword>
<comment type="caution">
    <text evidence="4">The sequence shown here is derived from an EMBL/GenBank/DDBJ whole genome shotgun (WGS) entry which is preliminary data.</text>
</comment>
<feature type="domain" description="HTH tetR-type" evidence="3">
    <location>
        <begin position="9"/>
        <end position="69"/>
    </location>
</feature>
<gene>
    <name evidence="4" type="ORF">GTO91_05575</name>
</gene>
<dbReference type="PANTHER" id="PTHR43479">
    <property type="entry name" value="ACREF/ENVCD OPERON REPRESSOR-RELATED"/>
    <property type="match status" value="1"/>
</dbReference>
<name>A0A845L0R5_9FIRM</name>
<dbReference type="PANTHER" id="PTHR43479:SF11">
    <property type="entry name" value="ACREF_ENVCD OPERON REPRESSOR-RELATED"/>
    <property type="match status" value="1"/>
</dbReference>
<feature type="DNA-binding region" description="H-T-H motif" evidence="2">
    <location>
        <begin position="32"/>
        <end position="51"/>
    </location>
</feature>
<keyword evidence="1 2" id="KW-0238">DNA-binding</keyword>
<evidence type="ECO:0000313" key="5">
    <source>
        <dbReference type="Proteomes" id="UP000463470"/>
    </source>
</evidence>
<dbReference type="Proteomes" id="UP000463470">
    <property type="component" value="Unassembled WGS sequence"/>
</dbReference>